<feature type="chain" id="PRO_5011543359" description="Imelysin" evidence="2">
    <location>
        <begin position="32"/>
        <end position="271"/>
    </location>
</feature>
<sequence>MTIRSGHAGSTPLAATLLLGASLLVPAGALAHGEAGEHVEEFQEHLDDYAADVRTLADSLDALARDYAAGEAGPERVQAFVDEWEEVRYHAAVEKVATPLYPAIWQAISDLRQAVDGGAEAEVIHQRAHAVTAALHQGMGGLRLTAARGGGAAADDHGHDEPAGPEAAFQRIDELLDSAVAEYQAGHADDALELVRSAYFDYFEGLEGGLIEVDAQRVARLEEDFNGTLPRLLESGASMDEVREQVQAMKESLDTAEGQLEESDGDSSEVF</sequence>
<proteinExistence type="predicted"/>
<keyword evidence="2" id="KW-0732">Signal</keyword>
<protein>
    <recommendedName>
        <fullName evidence="5">Imelysin</fullName>
    </recommendedName>
</protein>
<feature type="signal peptide" evidence="2">
    <location>
        <begin position="1"/>
        <end position="31"/>
    </location>
</feature>
<name>A0A1I1P5D7_9GAMM</name>
<reference evidence="3 4" key="1">
    <citation type="submission" date="2016-10" db="EMBL/GenBank/DDBJ databases">
        <authorList>
            <person name="de Groot N.N."/>
        </authorList>
    </citation>
    <scope>NUCLEOTIDE SEQUENCE [LARGE SCALE GENOMIC DNA]</scope>
    <source>
        <strain evidence="3 4">HL3</strain>
    </source>
</reference>
<keyword evidence="4" id="KW-1185">Reference proteome</keyword>
<evidence type="ECO:0008006" key="5">
    <source>
        <dbReference type="Google" id="ProtNLM"/>
    </source>
</evidence>
<dbReference type="RefSeq" id="WP_093427142.1">
    <property type="nucleotide sequence ID" value="NZ_FOMJ01000001.1"/>
</dbReference>
<dbReference type="AlphaFoldDB" id="A0A1I1P5D7"/>
<feature type="region of interest" description="Disordered" evidence="1">
    <location>
        <begin position="247"/>
        <end position="271"/>
    </location>
</feature>
<dbReference type="EMBL" id="FOMJ01000001">
    <property type="protein sequence ID" value="SFD02203.1"/>
    <property type="molecule type" value="Genomic_DNA"/>
</dbReference>
<evidence type="ECO:0000256" key="1">
    <source>
        <dbReference type="SAM" id="MobiDB-lite"/>
    </source>
</evidence>
<gene>
    <name evidence="3" type="ORF">SAMN05660831_00485</name>
</gene>
<dbReference type="STRING" id="1123397.SAMN05660831_00485"/>
<dbReference type="Proteomes" id="UP000198611">
    <property type="component" value="Unassembled WGS sequence"/>
</dbReference>
<organism evidence="3 4">
    <name type="scientific">Thiohalospira halophila DSM 15071</name>
    <dbReference type="NCBI Taxonomy" id="1123397"/>
    <lineage>
        <taxon>Bacteria</taxon>
        <taxon>Pseudomonadati</taxon>
        <taxon>Pseudomonadota</taxon>
        <taxon>Gammaproteobacteria</taxon>
        <taxon>Thiohalospirales</taxon>
        <taxon>Thiohalospiraceae</taxon>
        <taxon>Thiohalospira</taxon>
    </lineage>
</organism>
<feature type="compositionally biased region" description="Acidic residues" evidence="1">
    <location>
        <begin position="259"/>
        <end position="271"/>
    </location>
</feature>
<accession>A0A1I1P5D7</accession>
<evidence type="ECO:0000313" key="3">
    <source>
        <dbReference type="EMBL" id="SFD02203.1"/>
    </source>
</evidence>
<evidence type="ECO:0000256" key="2">
    <source>
        <dbReference type="SAM" id="SignalP"/>
    </source>
</evidence>
<dbReference type="OrthoDB" id="6158711at2"/>
<evidence type="ECO:0000313" key="4">
    <source>
        <dbReference type="Proteomes" id="UP000198611"/>
    </source>
</evidence>